<keyword evidence="3" id="KW-0804">Transcription</keyword>
<dbReference type="InterPro" id="IPR050109">
    <property type="entry name" value="HTH-type_TetR-like_transc_reg"/>
</dbReference>
<sequence>MSTSEEGGYHHGDLRAALLSSAMGMLESGEPFSLRAIARKAGVSPTAPYRHFKDRDAVESALAAEGFRDLFADLGDSRDMPGSLPELAEFAVVYVDFALGRPALFRLMFGKPCDDTDDERVKAAGALHNLLARALDRVSPEADTSALATAGWGLAHGMACLYLDGKLRAPSRDEVADQVRRAFGAIAIAPVVPSTQSARGSRRTHC</sequence>
<protein>
    <submittedName>
        <fullName evidence="6">TetR family transcriptional regulator</fullName>
    </submittedName>
</protein>
<dbReference type="InterPro" id="IPR025996">
    <property type="entry name" value="MT1864/Rv1816-like_C"/>
</dbReference>
<keyword evidence="2 4" id="KW-0238">DNA-binding</keyword>
<dbReference type="EMBL" id="CP045809">
    <property type="protein sequence ID" value="QHN33543.1"/>
    <property type="molecule type" value="Genomic_DNA"/>
</dbReference>
<dbReference type="Proteomes" id="UP001059836">
    <property type="component" value="Chromosome"/>
</dbReference>
<evidence type="ECO:0000256" key="1">
    <source>
        <dbReference type="ARBA" id="ARBA00023015"/>
    </source>
</evidence>
<evidence type="ECO:0000256" key="4">
    <source>
        <dbReference type="PROSITE-ProRule" id="PRU00335"/>
    </source>
</evidence>
<dbReference type="SUPFAM" id="SSF48498">
    <property type="entry name" value="Tetracyclin repressor-like, C-terminal domain"/>
    <property type="match status" value="1"/>
</dbReference>
<evidence type="ECO:0000313" key="6">
    <source>
        <dbReference type="EMBL" id="QHN33543.1"/>
    </source>
</evidence>
<evidence type="ECO:0000256" key="3">
    <source>
        <dbReference type="ARBA" id="ARBA00023163"/>
    </source>
</evidence>
<accession>A0ABX6IBY8</accession>
<dbReference type="Gene3D" id="1.10.357.10">
    <property type="entry name" value="Tetracycline Repressor, domain 2"/>
    <property type="match status" value="1"/>
</dbReference>
<reference evidence="6" key="1">
    <citation type="journal article" date="2021" name="Nat. Microbiol.">
        <title>Cocultivation of an ultrasmall environmental parasitic bacterium with lytic ability against bacteria associated with wastewater foams.</title>
        <authorList>
            <person name="Batinovic S."/>
            <person name="Rose J.J.A."/>
            <person name="Ratcliffe J."/>
            <person name="Seviour R.J."/>
            <person name="Petrovski S."/>
        </authorList>
    </citation>
    <scope>NUCLEOTIDE SEQUENCE</scope>
    <source>
        <strain evidence="6">CON9</strain>
    </source>
</reference>
<dbReference type="PROSITE" id="PS50977">
    <property type="entry name" value="HTH_TETR_2"/>
    <property type="match status" value="1"/>
</dbReference>
<feature type="domain" description="HTH tetR-type" evidence="5">
    <location>
        <begin position="12"/>
        <end position="70"/>
    </location>
</feature>
<dbReference type="PANTHER" id="PTHR30055:SF220">
    <property type="entry name" value="TETR-FAMILY REGULATORY PROTEIN"/>
    <property type="match status" value="1"/>
</dbReference>
<dbReference type="SUPFAM" id="SSF46689">
    <property type="entry name" value="Homeodomain-like"/>
    <property type="match status" value="1"/>
</dbReference>
<dbReference type="RefSeq" id="WP_213245669.1">
    <property type="nucleotide sequence ID" value="NZ_CP045806.1"/>
</dbReference>
<name>A0ABX6IBY8_9ACTN</name>
<gene>
    <name evidence="6" type="ORF">GII31_00090</name>
</gene>
<evidence type="ECO:0000313" key="7">
    <source>
        <dbReference type="Proteomes" id="UP001059836"/>
    </source>
</evidence>
<dbReference type="InterPro" id="IPR036271">
    <property type="entry name" value="Tet_transcr_reg_TetR-rel_C_sf"/>
</dbReference>
<proteinExistence type="predicted"/>
<dbReference type="InterPro" id="IPR009057">
    <property type="entry name" value="Homeodomain-like_sf"/>
</dbReference>
<dbReference type="PANTHER" id="PTHR30055">
    <property type="entry name" value="HTH-TYPE TRANSCRIPTIONAL REGULATOR RUTR"/>
    <property type="match status" value="1"/>
</dbReference>
<organism evidence="6 7">
    <name type="scientific">Gordonia pseudamarae</name>
    <dbReference type="NCBI Taxonomy" id="2831662"/>
    <lineage>
        <taxon>Bacteria</taxon>
        <taxon>Bacillati</taxon>
        <taxon>Actinomycetota</taxon>
        <taxon>Actinomycetes</taxon>
        <taxon>Mycobacteriales</taxon>
        <taxon>Gordoniaceae</taxon>
        <taxon>Gordonia</taxon>
    </lineage>
</organism>
<evidence type="ECO:0000259" key="5">
    <source>
        <dbReference type="PROSITE" id="PS50977"/>
    </source>
</evidence>
<keyword evidence="7" id="KW-1185">Reference proteome</keyword>
<evidence type="ECO:0000256" key="2">
    <source>
        <dbReference type="ARBA" id="ARBA00023125"/>
    </source>
</evidence>
<feature type="DNA-binding region" description="H-T-H motif" evidence="4">
    <location>
        <begin position="33"/>
        <end position="52"/>
    </location>
</feature>
<keyword evidence="1" id="KW-0805">Transcription regulation</keyword>
<dbReference type="InterPro" id="IPR001647">
    <property type="entry name" value="HTH_TetR"/>
</dbReference>
<dbReference type="Pfam" id="PF13305">
    <property type="entry name" value="TetR_C_33"/>
    <property type="match status" value="1"/>
</dbReference>